<organism evidence="1 2">
    <name type="scientific">Dendrobium thyrsiflorum</name>
    <name type="common">Pinecone-like raceme dendrobium</name>
    <name type="synonym">Orchid</name>
    <dbReference type="NCBI Taxonomy" id="117978"/>
    <lineage>
        <taxon>Eukaryota</taxon>
        <taxon>Viridiplantae</taxon>
        <taxon>Streptophyta</taxon>
        <taxon>Embryophyta</taxon>
        <taxon>Tracheophyta</taxon>
        <taxon>Spermatophyta</taxon>
        <taxon>Magnoliopsida</taxon>
        <taxon>Liliopsida</taxon>
        <taxon>Asparagales</taxon>
        <taxon>Orchidaceae</taxon>
        <taxon>Epidendroideae</taxon>
        <taxon>Malaxideae</taxon>
        <taxon>Dendrobiinae</taxon>
        <taxon>Dendrobium</taxon>
    </lineage>
</organism>
<sequence>MENRNTILVLRCFHSNYSDNSFTPTNAGILSKGLLIMVFSWTDKLEHNHFNYLRRQKFLHANFNRYHFLKVKDAGFSECIQIIRKLIDINI</sequence>
<comment type="caution">
    <text evidence="1">The sequence shown here is derived from an EMBL/GenBank/DDBJ whole genome shotgun (WGS) entry which is preliminary data.</text>
</comment>
<evidence type="ECO:0008006" key="3">
    <source>
        <dbReference type="Google" id="ProtNLM"/>
    </source>
</evidence>
<keyword evidence="2" id="KW-1185">Reference proteome</keyword>
<protein>
    <recommendedName>
        <fullName evidence="3">LAGLIDADG homing endonuclease</fullName>
    </recommendedName>
</protein>
<name>A0ABD0VJC3_DENTH</name>
<reference evidence="1 2" key="1">
    <citation type="journal article" date="2024" name="Plant Biotechnol. J.">
        <title>Dendrobium thyrsiflorum genome and its molecular insights into genes involved in important horticultural traits.</title>
        <authorList>
            <person name="Chen B."/>
            <person name="Wang J.Y."/>
            <person name="Zheng P.J."/>
            <person name="Li K.L."/>
            <person name="Liang Y.M."/>
            <person name="Chen X.F."/>
            <person name="Zhang C."/>
            <person name="Zhao X."/>
            <person name="He X."/>
            <person name="Zhang G.Q."/>
            <person name="Liu Z.J."/>
            <person name="Xu Q."/>
        </authorList>
    </citation>
    <scope>NUCLEOTIDE SEQUENCE [LARGE SCALE GENOMIC DNA]</scope>
    <source>
        <strain evidence="1">GZMU011</strain>
    </source>
</reference>
<dbReference type="Proteomes" id="UP001552299">
    <property type="component" value="Unassembled WGS sequence"/>
</dbReference>
<evidence type="ECO:0000313" key="2">
    <source>
        <dbReference type="Proteomes" id="UP001552299"/>
    </source>
</evidence>
<gene>
    <name evidence="1" type="ORF">M5K25_005582</name>
</gene>
<proteinExistence type="predicted"/>
<accession>A0ABD0VJC3</accession>
<dbReference type="EMBL" id="JANQDX010000005">
    <property type="protein sequence ID" value="KAL0924728.1"/>
    <property type="molecule type" value="Genomic_DNA"/>
</dbReference>
<evidence type="ECO:0000313" key="1">
    <source>
        <dbReference type="EMBL" id="KAL0924728.1"/>
    </source>
</evidence>
<dbReference type="AlphaFoldDB" id="A0ABD0VJC3"/>